<dbReference type="OrthoDB" id="9800940at2"/>
<protein>
    <submittedName>
        <fullName evidence="2">Pyrroloquinoline quinone biosynthesis protein B</fullName>
    </submittedName>
</protein>
<comment type="caution">
    <text evidence="2">The sequence shown here is derived from an EMBL/GenBank/DDBJ whole genome shotgun (WGS) entry which is preliminary data.</text>
</comment>
<dbReference type="SUPFAM" id="SSF56281">
    <property type="entry name" value="Metallo-hydrolase/oxidoreductase"/>
    <property type="match status" value="1"/>
</dbReference>
<proteinExistence type="predicted"/>
<accession>A0A2T0M8W4</accession>
<dbReference type="PROSITE" id="PS51257">
    <property type="entry name" value="PROKAR_LIPOPROTEIN"/>
    <property type="match status" value="1"/>
</dbReference>
<dbReference type="Gene3D" id="3.60.15.10">
    <property type="entry name" value="Ribonuclease Z/Hydroxyacylglutathione hydrolase-like"/>
    <property type="match status" value="1"/>
</dbReference>
<feature type="domain" description="Metallo-beta-lactamase" evidence="1">
    <location>
        <begin position="88"/>
        <end position="286"/>
    </location>
</feature>
<dbReference type="Pfam" id="PF12706">
    <property type="entry name" value="Lactamase_B_2"/>
    <property type="match status" value="1"/>
</dbReference>
<dbReference type="InterPro" id="IPR001279">
    <property type="entry name" value="Metallo-B-lactamas"/>
</dbReference>
<dbReference type="AlphaFoldDB" id="A0A2T0M8W4"/>
<evidence type="ECO:0000313" key="2">
    <source>
        <dbReference type="EMBL" id="PRX53915.1"/>
    </source>
</evidence>
<dbReference type="Proteomes" id="UP000237640">
    <property type="component" value="Unassembled WGS sequence"/>
</dbReference>
<evidence type="ECO:0000259" key="1">
    <source>
        <dbReference type="Pfam" id="PF12706"/>
    </source>
</evidence>
<sequence length="322" mass="36449">MINRVTFLLMFLILTGCNHPEKTKEKESVDPVFLKKGITLHVLGTIQDGGSPHIGCERSCCQHLFKNPDKTRKVVSLGLVNHNTKKTYLFEATPDLPGQLSLLSEVAGKASDSPNGIFVTHAHMGHYTGLMYLGREAYGAMNIPVFTMPKMTSFLNTNGPWNQLIELNNIVLELLENQNAVKLSDELTVIPFLVPHRDEYSETVGFKIMGPNKTVLFIPDINKWSVWNKSIAEEIKKVDFAFLDGTFYSGEELNHRDISEIPHPFVIESMDLFKSLPEKEKKKIHFIHFNHTNPLLDKNSDAYQTLINNGFQIASFMDVFNL</sequence>
<keyword evidence="3" id="KW-1185">Reference proteome</keyword>
<name>A0A2T0M8W4_9FLAO</name>
<dbReference type="InterPro" id="IPR036866">
    <property type="entry name" value="RibonucZ/Hydroxyglut_hydro"/>
</dbReference>
<reference evidence="2 3" key="1">
    <citation type="submission" date="2018-03" db="EMBL/GenBank/DDBJ databases">
        <title>Genomic Encyclopedia of Archaeal and Bacterial Type Strains, Phase II (KMG-II): from individual species to whole genera.</title>
        <authorList>
            <person name="Goeker M."/>
        </authorList>
    </citation>
    <scope>NUCLEOTIDE SEQUENCE [LARGE SCALE GENOMIC DNA]</scope>
    <source>
        <strain evidence="2 3">DSM 25027</strain>
    </source>
</reference>
<organism evidence="2 3">
    <name type="scientific">Flagellimonas meridianipacifica</name>
    <dbReference type="NCBI Taxonomy" id="1080225"/>
    <lineage>
        <taxon>Bacteria</taxon>
        <taxon>Pseudomonadati</taxon>
        <taxon>Bacteroidota</taxon>
        <taxon>Flavobacteriia</taxon>
        <taxon>Flavobacteriales</taxon>
        <taxon>Flavobacteriaceae</taxon>
        <taxon>Flagellimonas</taxon>
    </lineage>
</organism>
<evidence type="ECO:0000313" key="3">
    <source>
        <dbReference type="Proteomes" id="UP000237640"/>
    </source>
</evidence>
<dbReference type="EMBL" id="PVYX01000002">
    <property type="protein sequence ID" value="PRX53915.1"/>
    <property type="molecule type" value="Genomic_DNA"/>
</dbReference>
<gene>
    <name evidence="2" type="ORF">CLV81_2308</name>
</gene>
<dbReference type="RefSeq" id="WP_106145242.1">
    <property type="nucleotide sequence ID" value="NZ_PVYX01000002.1"/>
</dbReference>